<dbReference type="EMBL" id="SBIW01000001">
    <property type="protein sequence ID" value="RWY57544.1"/>
    <property type="molecule type" value="Genomic_DNA"/>
</dbReference>
<keyword evidence="2" id="KW-1185">Reference proteome</keyword>
<dbReference type="OrthoDB" id="651679at2"/>
<dbReference type="Proteomes" id="UP000286701">
    <property type="component" value="Unassembled WGS sequence"/>
</dbReference>
<dbReference type="RefSeq" id="WP_128532050.1">
    <property type="nucleotide sequence ID" value="NZ_SBIW01000001.1"/>
</dbReference>
<reference evidence="1 2" key="1">
    <citation type="submission" date="2019-01" db="EMBL/GenBank/DDBJ databases">
        <title>Mucilaginibacter antarcticum sp. nov., isolated from antarctic soil.</title>
        <authorList>
            <person name="Yan Y.-Q."/>
            <person name="Du Z.-J."/>
        </authorList>
    </citation>
    <scope>NUCLEOTIDE SEQUENCE [LARGE SCALE GENOMIC DNA]</scope>
    <source>
        <strain evidence="1 2">F01003</strain>
    </source>
</reference>
<gene>
    <name evidence="1" type="ORF">EPL05_03165</name>
</gene>
<name>A0A3S3VWC0_9SPHI</name>
<proteinExistence type="predicted"/>
<sequence>MQHLKEFLIRIQTFDLRVIEDDIQLEWGTNEKKHVKTYDLTYETQYYDSFSYRSELRVLKDMAFLDLLILNKDLILLQLAELSKVRNRFKEFWTNYNQHYSEMNLVYHRSFIISVRLEYLFIVNNLQSDSADIEVTAKFAEDLGDSVKLREKFLMELIYATENFIKPNITEVNFKKRMNAQLTGQEAAKVEEAPAEIQNTNEAKEITQPAIVVQETTYQPQLSEEQAAIAKIVGYYPTFKQGAPVQLFDLLKAYFLLEDHAALEKLLLYDEAPAAPLVFRGFATQLADAFKQLYDANLIVGCRKSDLEKWIAPKFMYLSQQSEPRELPEGYLSGLMSENTRPCKSPILKIEQKETQFLILPTPRNKR</sequence>
<protein>
    <submittedName>
        <fullName evidence="1">Uncharacterized protein</fullName>
    </submittedName>
</protein>
<comment type="caution">
    <text evidence="1">The sequence shown here is derived from an EMBL/GenBank/DDBJ whole genome shotgun (WGS) entry which is preliminary data.</text>
</comment>
<evidence type="ECO:0000313" key="1">
    <source>
        <dbReference type="EMBL" id="RWY57544.1"/>
    </source>
</evidence>
<accession>A0A3S3VWC0</accession>
<organism evidence="1 2">
    <name type="scientific">Mucilaginibacter gilvus</name>
    <dbReference type="NCBI Taxonomy" id="2305909"/>
    <lineage>
        <taxon>Bacteria</taxon>
        <taxon>Pseudomonadati</taxon>
        <taxon>Bacteroidota</taxon>
        <taxon>Sphingobacteriia</taxon>
        <taxon>Sphingobacteriales</taxon>
        <taxon>Sphingobacteriaceae</taxon>
        <taxon>Mucilaginibacter</taxon>
    </lineage>
</organism>
<evidence type="ECO:0000313" key="2">
    <source>
        <dbReference type="Proteomes" id="UP000286701"/>
    </source>
</evidence>
<dbReference type="AlphaFoldDB" id="A0A3S3VWC0"/>